<proteinExistence type="predicted"/>
<evidence type="ECO:0000313" key="3">
    <source>
        <dbReference type="Proteomes" id="UP000018144"/>
    </source>
</evidence>
<feature type="region of interest" description="Disordered" evidence="1">
    <location>
        <begin position="1"/>
        <end position="20"/>
    </location>
</feature>
<protein>
    <submittedName>
        <fullName evidence="2">Uncharacterized protein</fullName>
    </submittedName>
</protein>
<name>U4LHJ5_PYROM</name>
<reference evidence="2 3" key="1">
    <citation type="journal article" date="2013" name="PLoS Genet.">
        <title>The genome and development-dependent transcriptomes of Pyronema confluens: a window into fungal evolution.</title>
        <authorList>
            <person name="Traeger S."/>
            <person name="Altegoer F."/>
            <person name="Freitag M."/>
            <person name="Gabaldon T."/>
            <person name="Kempken F."/>
            <person name="Kumar A."/>
            <person name="Marcet-Houben M."/>
            <person name="Poggeler S."/>
            <person name="Stajich J.E."/>
            <person name="Nowrousian M."/>
        </authorList>
    </citation>
    <scope>NUCLEOTIDE SEQUENCE [LARGE SCALE GENOMIC DNA]</scope>
    <source>
        <strain evidence="3">CBS 100304</strain>
        <tissue evidence="2">Vegetative mycelium</tissue>
    </source>
</reference>
<dbReference type="AlphaFoldDB" id="U4LHJ5"/>
<dbReference type="EMBL" id="HF936278">
    <property type="protein sequence ID" value="CCX15960.1"/>
    <property type="molecule type" value="Genomic_DNA"/>
</dbReference>
<sequence length="118" mass="13391">MGPPDELARKGLSLQRRDPPPLSISTLRRYVRAEFLEQMRTRWENIPAARKGQSYQGAWRQKLLGGLIMKPVTLFDSFPGLLRAVRATPAFNTSRILVHHDLLFAHLHRPALLAAPCL</sequence>
<dbReference type="Proteomes" id="UP000018144">
    <property type="component" value="Unassembled WGS sequence"/>
</dbReference>
<accession>U4LHJ5</accession>
<organism evidence="2 3">
    <name type="scientific">Pyronema omphalodes (strain CBS 100304)</name>
    <name type="common">Pyronema confluens</name>
    <dbReference type="NCBI Taxonomy" id="1076935"/>
    <lineage>
        <taxon>Eukaryota</taxon>
        <taxon>Fungi</taxon>
        <taxon>Dikarya</taxon>
        <taxon>Ascomycota</taxon>
        <taxon>Pezizomycotina</taxon>
        <taxon>Pezizomycetes</taxon>
        <taxon>Pezizales</taxon>
        <taxon>Pyronemataceae</taxon>
        <taxon>Pyronema</taxon>
    </lineage>
</organism>
<evidence type="ECO:0000313" key="2">
    <source>
        <dbReference type="EMBL" id="CCX15960.1"/>
    </source>
</evidence>
<keyword evidence="3" id="KW-1185">Reference proteome</keyword>
<gene>
    <name evidence="2" type="ORF">PCON_02432</name>
</gene>
<evidence type="ECO:0000256" key="1">
    <source>
        <dbReference type="SAM" id="MobiDB-lite"/>
    </source>
</evidence>